<comment type="caution">
    <text evidence="2">The sequence shown here is derived from an EMBL/GenBank/DDBJ whole genome shotgun (WGS) entry which is preliminary data.</text>
</comment>
<feature type="compositionally biased region" description="Polar residues" evidence="1">
    <location>
        <begin position="85"/>
        <end position="94"/>
    </location>
</feature>
<evidence type="ECO:0000313" key="3">
    <source>
        <dbReference type="Proteomes" id="UP001430356"/>
    </source>
</evidence>
<dbReference type="Proteomes" id="UP001430356">
    <property type="component" value="Unassembled WGS sequence"/>
</dbReference>
<dbReference type="AlphaFoldDB" id="A0AAW0EUP8"/>
<keyword evidence="3" id="KW-1185">Reference proteome</keyword>
<dbReference type="EMBL" id="JAECZO010000078">
    <property type="protein sequence ID" value="KAK7196503.1"/>
    <property type="molecule type" value="Genomic_DNA"/>
</dbReference>
<feature type="region of interest" description="Disordered" evidence="1">
    <location>
        <begin position="82"/>
        <end position="140"/>
    </location>
</feature>
<name>A0AAW0EUP8_9TRYP</name>
<reference evidence="2 3" key="1">
    <citation type="journal article" date="2021" name="MBio">
        <title>A New Model Trypanosomatid, Novymonas esmeraldas: Genomic Perception of Its 'Candidatus Pandoraea novymonadis' Endosymbiont.</title>
        <authorList>
            <person name="Zakharova A."/>
            <person name="Saura A."/>
            <person name="Butenko A."/>
            <person name="Podesvova L."/>
            <person name="Warmusova S."/>
            <person name="Kostygov A.Y."/>
            <person name="Nenarokova A."/>
            <person name="Lukes J."/>
            <person name="Opperdoes F.R."/>
            <person name="Yurchenko V."/>
        </authorList>
    </citation>
    <scope>NUCLEOTIDE SEQUENCE [LARGE SCALE GENOMIC DNA]</scope>
    <source>
        <strain evidence="2 3">E262AT.01</strain>
    </source>
</reference>
<evidence type="ECO:0000256" key="1">
    <source>
        <dbReference type="SAM" id="MobiDB-lite"/>
    </source>
</evidence>
<organism evidence="2 3">
    <name type="scientific">Novymonas esmeraldas</name>
    <dbReference type="NCBI Taxonomy" id="1808958"/>
    <lineage>
        <taxon>Eukaryota</taxon>
        <taxon>Discoba</taxon>
        <taxon>Euglenozoa</taxon>
        <taxon>Kinetoplastea</taxon>
        <taxon>Metakinetoplastina</taxon>
        <taxon>Trypanosomatida</taxon>
        <taxon>Trypanosomatidae</taxon>
        <taxon>Novymonas</taxon>
    </lineage>
</organism>
<feature type="compositionally biased region" description="Low complexity" evidence="1">
    <location>
        <begin position="95"/>
        <end position="105"/>
    </location>
</feature>
<evidence type="ECO:0000313" key="2">
    <source>
        <dbReference type="EMBL" id="KAK7196503.1"/>
    </source>
</evidence>
<proteinExistence type="predicted"/>
<gene>
    <name evidence="2" type="ORF">NESM_000587800</name>
</gene>
<sequence>MLRTVHSGCQDIAAEEASERGWLSQEFTVLGCIAADQLGETASEVDVVQDPRLLAVLAELCLEEEDGRALLAREEKQWRKKQASAMVTSAPTKNSGGAASGVAKGSVRRGAVADGGMPTRGLSRSEGTAAALQRWVRSNR</sequence>
<protein>
    <submittedName>
        <fullName evidence="2">Uncharacterized protein</fullName>
    </submittedName>
</protein>
<accession>A0AAW0EUP8</accession>